<evidence type="ECO:0000256" key="1">
    <source>
        <dbReference type="SAM" id="Coils"/>
    </source>
</evidence>
<feature type="region of interest" description="Disordered" evidence="2">
    <location>
        <begin position="116"/>
        <end position="136"/>
    </location>
</feature>
<name>A0A8J5K7J0_ZINOF</name>
<gene>
    <name evidence="3" type="ORF">ZIOFF_066189</name>
</gene>
<reference evidence="3 4" key="1">
    <citation type="submission" date="2020-08" db="EMBL/GenBank/DDBJ databases">
        <title>Plant Genome Project.</title>
        <authorList>
            <person name="Zhang R.-G."/>
        </authorList>
    </citation>
    <scope>NUCLEOTIDE SEQUENCE [LARGE SCALE GENOMIC DNA]</scope>
    <source>
        <tissue evidence="3">Rhizome</tissue>
    </source>
</reference>
<evidence type="ECO:0000313" key="4">
    <source>
        <dbReference type="Proteomes" id="UP000734854"/>
    </source>
</evidence>
<feature type="region of interest" description="Disordered" evidence="2">
    <location>
        <begin position="626"/>
        <end position="653"/>
    </location>
</feature>
<comment type="caution">
    <text evidence="3">The sequence shown here is derived from an EMBL/GenBank/DDBJ whole genome shotgun (WGS) entry which is preliminary data.</text>
</comment>
<feature type="coiled-coil region" evidence="1">
    <location>
        <begin position="458"/>
        <end position="488"/>
    </location>
</feature>
<dbReference type="Proteomes" id="UP000734854">
    <property type="component" value="Unassembled WGS sequence"/>
</dbReference>
<sequence>MVGFSARAQDNTGGVTRVLARRTRAQRAEIYGGSDPGGRRRYSEAHERVGCCRMPRHNSGTNAFFDGYCTGPKLVTSSCSSSSFSKTHCFKRKVLISKKKGSTTPVPLWRDHARSPQCVTGSHESPKHLLSANGGKQTRVPLSARKLANALWTLSHTPQGKFKDLQGMRSMPTTRRVTNSGCVADVSVRRHICDQENFSASEMLNQWRSSNHRQMLQPIRQKYGSQKNSRVPSDKPNLMEVRKLFWMPFSYHEKWTSRSNIRLHDTEIRQSLTTSHVLQTETSLQGLTSIGSPVGGEKHSYELRSNLVTTKKLMKIFIRLCGLHKKPDSAISLARIIYCQLSQALVSVDQLVHEKESEESKFLHLLNQIVEEKRTWKKKKQEGIRLSFQPIIEGLETERKLRRRAEWENKKLRVELDKVNSSLAEACENLDSERKTREMIEQFCGQMIKEIGDDKAEVEELKWESVKAREELDKERQMLQLADELREERVQMKLCEAKYQYEEKNAAVDQLRCQLEAFLVTKRTKETENEPWNLICDMENDRPRQMVHQSSSLGKLIMDNKDLDEENDETDSEDSDLHLIELNLDDNNNGYCWNHASAAIDDDKLDLSKEKHCRSTKCEKLPGTYLSSEQVTTEEVQENSTKRDQHLDNNLDEGRQIDSIGMVDQYGVPKEQRTENSRIVLPLTLPNSTKQSSRQEDLQSTLEQVCLASKVSELLKAFRESESKANLGRMKKVHSELQLTIQ</sequence>
<protein>
    <submittedName>
        <fullName evidence="3">Uncharacterized protein</fullName>
    </submittedName>
</protein>
<evidence type="ECO:0000256" key="2">
    <source>
        <dbReference type="SAM" id="MobiDB-lite"/>
    </source>
</evidence>
<evidence type="ECO:0000313" key="3">
    <source>
        <dbReference type="EMBL" id="KAG6476939.1"/>
    </source>
</evidence>
<feature type="coiled-coil region" evidence="1">
    <location>
        <begin position="395"/>
        <end position="429"/>
    </location>
</feature>
<keyword evidence="4" id="KW-1185">Reference proteome</keyword>
<dbReference type="AlphaFoldDB" id="A0A8J5K7J0"/>
<organism evidence="3 4">
    <name type="scientific">Zingiber officinale</name>
    <name type="common">Ginger</name>
    <name type="synonym">Amomum zingiber</name>
    <dbReference type="NCBI Taxonomy" id="94328"/>
    <lineage>
        <taxon>Eukaryota</taxon>
        <taxon>Viridiplantae</taxon>
        <taxon>Streptophyta</taxon>
        <taxon>Embryophyta</taxon>
        <taxon>Tracheophyta</taxon>
        <taxon>Spermatophyta</taxon>
        <taxon>Magnoliopsida</taxon>
        <taxon>Liliopsida</taxon>
        <taxon>Zingiberales</taxon>
        <taxon>Zingiberaceae</taxon>
        <taxon>Zingiber</taxon>
    </lineage>
</organism>
<proteinExistence type="predicted"/>
<dbReference type="PANTHER" id="PTHR31071:SF7">
    <property type="entry name" value="OS04G0382800 PROTEIN"/>
    <property type="match status" value="1"/>
</dbReference>
<dbReference type="EMBL" id="JACMSC010000018">
    <property type="protein sequence ID" value="KAG6476939.1"/>
    <property type="molecule type" value="Genomic_DNA"/>
</dbReference>
<dbReference type="InterPro" id="IPR043424">
    <property type="entry name" value="BLT-like"/>
</dbReference>
<keyword evidence="1" id="KW-0175">Coiled coil</keyword>
<dbReference type="PANTHER" id="PTHR31071">
    <property type="entry name" value="GB|AAF24581.1"/>
    <property type="match status" value="1"/>
</dbReference>
<feature type="region of interest" description="Disordered" evidence="2">
    <location>
        <begin position="1"/>
        <end position="20"/>
    </location>
</feature>
<feature type="compositionally biased region" description="Basic and acidic residues" evidence="2">
    <location>
        <begin position="640"/>
        <end position="653"/>
    </location>
</feature>
<accession>A0A8J5K7J0</accession>